<dbReference type="SMART" id="SM00347">
    <property type="entry name" value="HTH_MARR"/>
    <property type="match status" value="1"/>
</dbReference>
<dbReference type="Pfam" id="PF01047">
    <property type="entry name" value="MarR"/>
    <property type="match status" value="1"/>
</dbReference>
<dbReference type="AlphaFoldDB" id="A0AAW3JQC3"/>
<dbReference type="PANTHER" id="PTHR42756:SF1">
    <property type="entry name" value="TRANSCRIPTIONAL REPRESSOR OF EMRAB OPERON"/>
    <property type="match status" value="1"/>
</dbReference>
<dbReference type="Proteomes" id="UP000050833">
    <property type="component" value="Unassembled WGS sequence"/>
</dbReference>
<dbReference type="Gene3D" id="1.10.10.10">
    <property type="entry name" value="Winged helix-like DNA-binding domain superfamily/Winged helix DNA-binding domain"/>
    <property type="match status" value="1"/>
</dbReference>
<dbReference type="InterPro" id="IPR000835">
    <property type="entry name" value="HTH_MarR-typ"/>
</dbReference>
<sequence length="152" mass="17083">MNNVLGSISTNLIKLFDNIMEVEAYTIKNEYGNKISMTEVHTIAAIGMAELKSMSELAAQLNITVGTLTVGINNLVKKGFVERYKTERDRRVVKIALTKEGKKIYALHEKFHKDMVFALVKGLNENEMDVVAKALDNLESFVGKRFENGENK</sequence>
<name>A0AAW3JQC3_9FIRM</name>
<keyword evidence="2" id="KW-0238">DNA-binding</keyword>
<keyword evidence="3" id="KW-0804">Transcription</keyword>
<gene>
    <name evidence="5" type="ORF">APZ18_13250</name>
</gene>
<dbReference type="PROSITE" id="PS50995">
    <property type="entry name" value="HTH_MARR_2"/>
    <property type="match status" value="1"/>
</dbReference>
<feature type="domain" description="HTH marR-type" evidence="4">
    <location>
        <begin position="1"/>
        <end position="140"/>
    </location>
</feature>
<proteinExistence type="predicted"/>
<dbReference type="RefSeq" id="WP_022015159.1">
    <property type="nucleotide sequence ID" value="NZ_DBGBRS010000162.1"/>
</dbReference>
<dbReference type="InterPro" id="IPR036390">
    <property type="entry name" value="WH_DNA-bd_sf"/>
</dbReference>
<reference evidence="5 6" key="1">
    <citation type="submission" date="2015-10" db="EMBL/GenBank/DDBJ databases">
        <title>Butyribacter intestini gen. nov., sp. nov., a butyric acid-producing bacterium of the family Lachnospiraceae isolated from the human faeces.</title>
        <authorList>
            <person name="Zou Y."/>
            <person name="Xue W."/>
            <person name="Luo G."/>
            <person name="Lv M."/>
        </authorList>
    </citation>
    <scope>NUCLEOTIDE SEQUENCE [LARGE SCALE GENOMIC DNA]</scope>
    <source>
        <strain evidence="5 6">TF01-11</strain>
    </source>
</reference>
<evidence type="ECO:0000259" key="4">
    <source>
        <dbReference type="PROSITE" id="PS50995"/>
    </source>
</evidence>
<organism evidence="5 6">
    <name type="scientific">Butyribacter intestini</name>
    <dbReference type="NCBI Taxonomy" id="1703332"/>
    <lineage>
        <taxon>Bacteria</taxon>
        <taxon>Bacillati</taxon>
        <taxon>Bacillota</taxon>
        <taxon>Clostridia</taxon>
        <taxon>Lachnospirales</taxon>
        <taxon>Lachnospiraceae</taxon>
        <taxon>Butyribacter</taxon>
    </lineage>
</organism>
<evidence type="ECO:0000256" key="3">
    <source>
        <dbReference type="ARBA" id="ARBA00023163"/>
    </source>
</evidence>
<comment type="caution">
    <text evidence="5">The sequence shown here is derived from an EMBL/GenBank/DDBJ whole genome shotgun (WGS) entry which is preliminary data.</text>
</comment>
<dbReference type="EMBL" id="LLKB01000006">
    <property type="protein sequence ID" value="KQC84273.1"/>
    <property type="molecule type" value="Genomic_DNA"/>
</dbReference>
<evidence type="ECO:0000256" key="1">
    <source>
        <dbReference type="ARBA" id="ARBA00023015"/>
    </source>
</evidence>
<dbReference type="SUPFAM" id="SSF46785">
    <property type="entry name" value="Winged helix' DNA-binding domain"/>
    <property type="match status" value="1"/>
</dbReference>
<evidence type="ECO:0000313" key="6">
    <source>
        <dbReference type="Proteomes" id="UP000050833"/>
    </source>
</evidence>
<dbReference type="PRINTS" id="PR00598">
    <property type="entry name" value="HTHMARR"/>
</dbReference>
<protein>
    <recommendedName>
        <fullName evidence="4">HTH marR-type domain-containing protein</fullName>
    </recommendedName>
</protein>
<dbReference type="PANTHER" id="PTHR42756">
    <property type="entry name" value="TRANSCRIPTIONAL REGULATOR, MARR"/>
    <property type="match status" value="1"/>
</dbReference>
<dbReference type="InterPro" id="IPR036388">
    <property type="entry name" value="WH-like_DNA-bd_sf"/>
</dbReference>
<keyword evidence="1" id="KW-0805">Transcription regulation</keyword>
<keyword evidence="6" id="KW-1185">Reference proteome</keyword>
<evidence type="ECO:0000256" key="2">
    <source>
        <dbReference type="ARBA" id="ARBA00023125"/>
    </source>
</evidence>
<evidence type="ECO:0000313" key="5">
    <source>
        <dbReference type="EMBL" id="KQC84273.1"/>
    </source>
</evidence>
<accession>A0AAW3JQC3</accession>
<dbReference type="GO" id="GO:0003700">
    <property type="term" value="F:DNA-binding transcription factor activity"/>
    <property type="evidence" value="ECO:0007669"/>
    <property type="project" value="InterPro"/>
</dbReference>
<dbReference type="GO" id="GO:0003677">
    <property type="term" value="F:DNA binding"/>
    <property type="evidence" value="ECO:0007669"/>
    <property type="project" value="UniProtKB-KW"/>
</dbReference>